<name>A0A0R3MC19_9BRAD</name>
<dbReference type="GO" id="GO:0003700">
    <property type="term" value="F:DNA-binding transcription factor activity"/>
    <property type="evidence" value="ECO:0007669"/>
    <property type="project" value="TreeGrafter"/>
</dbReference>
<evidence type="ECO:0000256" key="5">
    <source>
        <dbReference type="SAM" id="Phobius"/>
    </source>
</evidence>
<dbReference type="EMBL" id="LLXZ01000004">
    <property type="protein sequence ID" value="KRR15091.1"/>
    <property type="molecule type" value="Genomic_DNA"/>
</dbReference>
<keyword evidence="3" id="KW-0804">Transcription</keyword>
<dbReference type="PANTHER" id="PTHR30055:SF146">
    <property type="entry name" value="HTH-TYPE TRANSCRIPTIONAL DUAL REGULATOR CECR"/>
    <property type="match status" value="1"/>
</dbReference>
<feature type="transmembrane region" description="Helical" evidence="5">
    <location>
        <begin position="93"/>
        <end position="116"/>
    </location>
</feature>
<sequence length="216" mass="23516">MSMPERAVRAGAQHTRREILLTAARLFAERGFADVSVIEVAAAAGVFPNQVTYYFGGKDGLFVEVAGRLILEAGQAAEIEARKARSVCEYTRMLAASVLGPGLPAVLAFIEAMLIARRRADLAPRIKATLERLHEQGARATSELMAQRRWQMMTSPQVAAQNFWATITGVALQMVASGTREIGSGVDALALVELNLVDRQNPSRKNSSPKRSTRHE</sequence>
<evidence type="ECO:0000256" key="3">
    <source>
        <dbReference type="ARBA" id="ARBA00023163"/>
    </source>
</evidence>
<dbReference type="RefSeq" id="WP_057833519.1">
    <property type="nucleotide sequence ID" value="NZ_LLXZ01000004.1"/>
</dbReference>
<organism evidence="7 8">
    <name type="scientific">Bradyrhizobium jicamae</name>
    <dbReference type="NCBI Taxonomy" id="280332"/>
    <lineage>
        <taxon>Bacteria</taxon>
        <taxon>Pseudomonadati</taxon>
        <taxon>Pseudomonadota</taxon>
        <taxon>Alphaproteobacteria</taxon>
        <taxon>Hyphomicrobiales</taxon>
        <taxon>Nitrobacteraceae</taxon>
        <taxon>Bradyrhizobium</taxon>
    </lineage>
</organism>
<dbReference type="STRING" id="280332.CQ12_07355"/>
<keyword evidence="2 4" id="KW-0238">DNA-binding</keyword>
<reference evidence="7 8" key="1">
    <citation type="submission" date="2014-03" db="EMBL/GenBank/DDBJ databases">
        <title>Bradyrhizobium valentinum sp. nov., isolated from effective nodules of Lupinus mariae-josephae, a lupine endemic of basic-lime soils in Eastern Spain.</title>
        <authorList>
            <person name="Duran D."/>
            <person name="Rey L."/>
            <person name="Navarro A."/>
            <person name="Busquets A."/>
            <person name="Imperial J."/>
            <person name="Ruiz-Argueso T."/>
        </authorList>
    </citation>
    <scope>NUCLEOTIDE SEQUENCE [LARGE SCALE GENOMIC DNA]</scope>
    <source>
        <strain evidence="7 8">PAC68</strain>
    </source>
</reference>
<dbReference type="SUPFAM" id="SSF48498">
    <property type="entry name" value="Tetracyclin repressor-like, C-terminal domain"/>
    <property type="match status" value="1"/>
</dbReference>
<dbReference type="InterPro" id="IPR050109">
    <property type="entry name" value="HTH-type_TetR-like_transc_reg"/>
</dbReference>
<dbReference type="InterPro" id="IPR001647">
    <property type="entry name" value="HTH_TetR"/>
</dbReference>
<dbReference type="Pfam" id="PF16914">
    <property type="entry name" value="TetR_C_12"/>
    <property type="match status" value="1"/>
</dbReference>
<dbReference type="Pfam" id="PF00440">
    <property type="entry name" value="TetR_N"/>
    <property type="match status" value="1"/>
</dbReference>
<keyword evidence="5" id="KW-1133">Transmembrane helix</keyword>
<dbReference type="OrthoDB" id="2356263at2"/>
<dbReference type="AlphaFoldDB" id="A0A0R3MC19"/>
<dbReference type="Proteomes" id="UP000050863">
    <property type="component" value="Unassembled WGS sequence"/>
</dbReference>
<dbReference type="PRINTS" id="PR00455">
    <property type="entry name" value="HTHTETR"/>
</dbReference>
<keyword evidence="5" id="KW-0472">Membrane</keyword>
<evidence type="ECO:0000256" key="4">
    <source>
        <dbReference type="PROSITE-ProRule" id="PRU00335"/>
    </source>
</evidence>
<proteinExistence type="predicted"/>
<evidence type="ECO:0000256" key="1">
    <source>
        <dbReference type="ARBA" id="ARBA00023015"/>
    </source>
</evidence>
<dbReference type="PROSITE" id="PS50977">
    <property type="entry name" value="HTH_TETR_2"/>
    <property type="match status" value="1"/>
</dbReference>
<evidence type="ECO:0000256" key="2">
    <source>
        <dbReference type="ARBA" id="ARBA00023125"/>
    </source>
</evidence>
<evidence type="ECO:0000313" key="7">
    <source>
        <dbReference type="EMBL" id="KRR15091.1"/>
    </source>
</evidence>
<evidence type="ECO:0000313" key="8">
    <source>
        <dbReference type="Proteomes" id="UP000050863"/>
    </source>
</evidence>
<dbReference type="InterPro" id="IPR036271">
    <property type="entry name" value="Tet_transcr_reg_TetR-rel_C_sf"/>
</dbReference>
<evidence type="ECO:0000259" key="6">
    <source>
        <dbReference type="PROSITE" id="PS50977"/>
    </source>
</evidence>
<accession>A0A0R3MC19</accession>
<keyword evidence="1" id="KW-0805">Transcription regulation</keyword>
<dbReference type="InterPro" id="IPR011075">
    <property type="entry name" value="TetR_C"/>
</dbReference>
<gene>
    <name evidence="7" type="ORF">CQ12_07355</name>
</gene>
<dbReference type="SUPFAM" id="SSF46689">
    <property type="entry name" value="Homeodomain-like"/>
    <property type="match status" value="1"/>
</dbReference>
<comment type="caution">
    <text evidence="7">The sequence shown here is derived from an EMBL/GenBank/DDBJ whole genome shotgun (WGS) entry which is preliminary data.</text>
</comment>
<dbReference type="GO" id="GO:0000976">
    <property type="term" value="F:transcription cis-regulatory region binding"/>
    <property type="evidence" value="ECO:0007669"/>
    <property type="project" value="TreeGrafter"/>
</dbReference>
<keyword evidence="5" id="KW-0812">Transmembrane</keyword>
<keyword evidence="8" id="KW-1185">Reference proteome</keyword>
<protein>
    <recommendedName>
        <fullName evidence="6">HTH tetR-type domain-containing protein</fullName>
    </recommendedName>
</protein>
<dbReference type="InterPro" id="IPR009057">
    <property type="entry name" value="Homeodomain-like_sf"/>
</dbReference>
<dbReference type="PANTHER" id="PTHR30055">
    <property type="entry name" value="HTH-TYPE TRANSCRIPTIONAL REGULATOR RUTR"/>
    <property type="match status" value="1"/>
</dbReference>
<dbReference type="Gene3D" id="1.10.357.10">
    <property type="entry name" value="Tetracycline Repressor, domain 2"/>
    <property type="match status" value="1"/>
</dbReference>
<feature type="DNA-binding region" description="H-T-H motif" evidence="4">
    <location>
        <begin position="36"/>
        <end position="55"/>
    </location>
</feature>
<feature type="domain" description="HTH tetR-type" evidence="6">
    <location>
        <begin position="13"/>
        <end position="73"/>
    </location>
</feature>